<keyword evidence="3" id="KW-1185">Reference proteome</keyword>
<dbReference type="EMBL" id="JAFBDR010000041">
    <property type="protein sequence ID" value="MBM7573668.1"/>
    <property type="molecule type" value="Genomic_DNA"/>
</dbReference>
<name>A0ABS2N6I9_9BACI</name>
<gene>
    <name evidence="2" type="ORF">JOC48_004237</name>
</gene>
<sequence>MRNIIIVGTLILTFFLASCGSAQENNSLTAELDEFTVLNTTDEETEGDFIYRIVTEKGEYRNNETVNIYSELEYIGDKEGVTIYHAASPFNFPMVEKTRGFEIGYPMNEPLRNTTLIKGEPLREEYGRSGGYGSQDESDYVEFMTSFLNDGFLPGYYVVIGYVDFYVENKEDDKKDYRIKGKIDFKVTENN</sequence>
<dbReference type="RefSeq" id="WP_239584515.1">
    <property type="nucleotide sequence ID" value="NZ_JAFBDR010000041.1"/>
</dbReference>
<feature type="signal peptide" evidence="1">
    <location>
        <begin position="1"/>
        <end position="22"/>
    </location>
</feature>
<dbReference type="Proteomes" id="UP001296943">
    <property type="component" value="Unassembled WGS sequence"/>
</dbReference>
<evidence type="ECO:0000256" key="1">
    <source>
        <dbReference type="SAM" id="SignalP"/>
    </source>
</evidence>
<feature type="chain" id="PRO_5047250745" evidence="1">
    <location>
        <begin position="23"/>
        <end position="191"/>
    </location>
</feature>
<evidence type="ECO:0000313" key="3">
    <source>
        <dbReference type="Proteomes" id="UP001296943"/>
    </source>
</evidence>
<reference evidence="2 3" key="1">
    <citation type="submission" date="2021-01" db="EMBL/GenBank/DDBJ databases">
        <title>Genomic Encyclopedia of Type Strains, Phase IV (KMG-IV): sequencing the most valuable type-strain genomes for metagenomic binning, comparative biology and taxonomic classification.</title>
        <authorList>
            <person name="Goeker M."/>
        </authorList>
    </citation>
    <scope>NUCLEOTIDE SEQUENCE [LARGE SCALE GENOMIC DNA]</scope>
    <source>
        <strain evidence="2 3">DSM 23711</strain>
    </source>
</reference>
<organism evidence="2 3">
    <name type="scientific">Aquibacillus albus</name>
    <dbReference type="NCBI Taxonomy" id="1168171"/>
    <lineage>
        <taxon>Bacteria</taxon>
        <taxon>Bacillati</taxon>
        <taxon>Bacillota</taxon>
        <taxon>Bacilli</taxon>
        <taxon>Bacillales</taxon>
        <taxon>Bacillaceae</taxon>
        <taxon>Aquibacillus</taxon>
    </lineage>
</organism>
<evidence type="ECO:0000313" key="2">
    <source>
        <dbReference type="EMBL" id="MBM7573668.1"/>
    </source>
</evidence>
<keyword evidence="1" id="KW-0732">Signal</keyword>
<proteinExistence type="predicted"/>
<dbReference type="PROSITE" id="PS51257">
    <property type="entry name" value="PROKAR_LIPOPROTEIN"/>
    <property type="match status" value="1"/>
</dbReference>
<accession>A0ABS2N6I9</accession>
<protein>
    <submittedName>
        <fullName evidence="2">Uncharacterized protein</fullName>
    </submittedName>
</protein>
<comment type="caution">
    <text evidence="2">The sequence shown here is derived from an EMBL/GenBank/DDBJ whole genome shotgun (WGS) entry which is preliminary data.</text>
</comment>